<dbReference type="Gene3D" id="1.10.287.1490">
    <property type="match status" value="1"/>
</dbReference>
<proteinExistence type="predicted"/>
<comment type="subcellular location">
    <subcellularLocation>
        <location evidence="1">Cell membrane</location>
        <topology evidence="1">Multi-pass membrane protein</topology>
    </subcellularLocation>
</comment>
<dbReference type="PANTHER" id="PTHR30287:SF1">
    <property type="entry name" value="INNER MEMBRANE PROTEIN"/>
    <property type="match status" value="1"/>
</dbReference>
<feature type="transmembrane region" description="Helical" evidence="7">
    <location>
        <begin position="779"/>
        <end position="800"/>
    </location>
</feature>
<dbReference type="PANTHER" id="PTHR30287">
    <property type="entry name" value="MEMBRANE COMPONENT OF PREDICTED ABC SUPERFAMILY METABOLITE UPTAKE TRANSPORTER"/>
    <property type="match status" value="1"/>
</dbReference>
<feature type="transmembrane region" description="Helical" evidence="7">
    <location>
        <begin position="852"/>
        <end position="872"/>
    </location>
</feature>
<evidence type="ECO:0000256" key="4">
    <source>
        <dbReference type="ARBA" id="ARBA00022989"/>
    </source>
</evidence>
<dbReference type="Pfam" id="PF12704">
    <property type="entry name" value="MacB_PCD"/>
    <property type="match status" value="1"/>
</dbReference>
<feature type="transmembrane region" description="Helical" evidence="7">
    <location>
        <begin position="1180"/>
        <end position="1201"/>
    </location>
</feature>
<evidence type="ECO:0000256" key="7">
    <source>
        <dbReference type="SAM" id="Phobius"/>
    </source>
</evidence>
<feature type="transmembrane region" description="Helical" evidence="7">
    <location>
        <begin position="685"/>
        <end position="706"/>
    </location>
</feature>
<keyword evidence="2" id="KW-1003">Cell membrane</keyword>
<comment type="caution">
    <text evidence="10">The sequence shown here is derived from an EMBL/GenBank/DDBJ whole genome shotgun (WGS) entry which is preliminary data.</text>
</comment>
<feature type="transmembrane region" description="Helical" evidence="7">
    <location>
        <begin position="21"/>
        <end position="38"/>
    </location>
</feature>
<dbReference type="EMBL" id="JACJKS010000008">
    <property type="protein sequence ID" value="MBM6948497.1"/>
    <property type="molecule type" value="Genomic_DNA"/>
</dbReference>
<feature type="domain" description="ABC3 transporter permease C-terminal" evidence="8">
    <location>
        <begin position="685"/>
        <end position="798"/>
    </location>
</feature>
<evidence type="ECO:0000256" key="5">
    <source>
        <dbReference type="ARBA" id="ARBA00023136"/>
    </source>
</evidence>
<evidence type="ECO:0000259" key="9">
    <source>
        <dbReference type="Pfam" id="PF12704"/>
    </source>
</evidence>
<dbReference type="InterPro" id="IPR038766">
    <property type="entry name" value="Membrane_comp_ABC_pdt"/>
</dbReference>
<dbReference type="GO" id="GO:0005886">
    <property type="term" value="C:plasma membrane"/>
    <property type="evidence" value="ECO:0007669"/>
    <property type="project" value="UniProtKB-SubCell"/>
</dbReference>
<organism evidence="10 11">
    <name type="scientific">Mordavella massiliensis</name>
    <dbReference type="NCBI Taxonomy" id="1871024"/>
    <lineage>
        <taxon>Bacteria</taxon>
        <taxon>Bacillati</taxon>
        <taxon>Bacillota</taxon>
        <taxon>Clostridia</taxon>
        <taxon>Eubacteriales</taxon>
        <taxon>Clostridiaceae</taxon>
        <taxon>Mordavella</taxon>
    </lineage>
</organism>
<feature type="transmembrane region" description="Helical" evidence="7">
    <location>
        <begin position="1084"/>
        <end position="1104"/>
    </location>
</feature>
<gene>
    <name evidence="10" type="ORF">H6A20_07470</name>
</gene>
<sequence>MKKHMLRRDFFVEIRKSRGRFISIFLIVALGVAFYSGIRASEPSMRISGDAYFDKEHLMDVKVTSTLGLTDEDVEVIEDVDGIELAEGSYSMDALCETDETEQVVHVMAMQDAFNDVQVSEGRLPEGEGECLIDEEFALLTGYGVGDAITLSSGNEDALSDSLRTDRFEIVGVGNSPLYISFGRGSSTIGNGEISGFLAVDRSSFCMDVYSEIYVRVDGAAEETAFTDGYTDLTDAAVDALEAIEDERCEARRDEIVGEAQEELDDAQATVDEESRTLEDAKQELADGKEQMARELADARKKLEDGEAQLAAARQQIADGEAQLAAGKEELAAQQAALDSGRAQYESGLAQLEQQAARLESAEAAYQDQYAQQMPLIEQGKEEIAAGKETIQAKKDEIAANRELVQTGLAPLTEASDTLAGIETRLAEIRQALEEGTAKFDELSNLPPEELTPEQAEFLEAWQGQADGLAAEKAGLEQTKEAVWAGLQGAGIEDADALQAQIGKLNADLAKIDAGEQELLAEEQTLLAKEQELLAGEQALADAGQQIADGKAQIEAGRQTLAATKQQITAGQAQVDAAWAMIAGQESQLASGKAELAAGEQELASGWSDYEQGAADAAQEIEDAQAQIDDGERQLEDARAEIAEAQAEIDKIEHPKWYIQDRSAAMPEYDGYGDNADRMRAIGQVFPAVFFLVAALISLTAMTRMVEEQRIQIGTLKALGYSKPAIAGKYIAYALSATFGGSVVGVLFGEKVFPWIIIYAYKIMYQHIPDIIVPYHMSYAVQATLIAVLCILAATLFSCYHELAAVPAQLMRPPAPKQGQRILLERVKFIWNHLNFSWKSSIRNLVRYKKRFFMTVFGIGGCMALMVVGFGLKDCIFVIPELQYDGIQTYDAAVYFDAGLSGEDKEEIAKDVADEPAVADELLVRMQNLEVTAGNEELEVYLTVPADLDSVDKFLDFHSRTEPETYSLEEDRAILTEKAADVLGVSVGDTVTFEDDELGEKEVTIGAICENYMGHYLYLAPDYYDELFGKQASWNGVLFRVEEGREDRTESVGGQLLENDNVLNVTYTSSIEDQLDDMLRSLNLVIVVLIISAGMLAFIVLYNLNTINITERKRELATIKVLGFYDTEVAAYVYRENVLLTLIGALAGMALGWVLLQFVIVTVEVDDVMFGRVIHLTSYLYSFLFTLGFSMFVNWVMYFKLKKIDMVESLKSVE</sequence>
<keyword evidence="4 7" id="KW-1133">Transmembrane helix</keyword>
<evidence type="ECO:0000256" key="6">
    <source>
        <dbReference type="SAM" id="Coils"/>
    </source>
</evidence>
<evidence type="ECO:0000259" key="8">
    <source>
        <dbReference type="Pfam" id="PF02687"/>
    </source>
</evidence>
<dbReference type="AlphaFoldDB" id="A0A938XEE2"/>
<reference evidence="10" key="2">
    <citation type="journal article" date="2021" name="Sci. Rep.">
        <title>The distribution of antibiotic resistance genes in chicken gut microbiota commensals.</title>
        <authorList>
            <person name="Juricova H."/>
            <person name="Matiasovicova J."/>
            <person name="Kubasova T."/>
            <person name="Cejkova D."/>
            <person name="Rychlik I."/>
        </authorList>
    </citation>
    <scope>NUCLEOTIDE SEQUENCE</scope>
    <source>
        <strain evidence="10">An582</strain>
    </source>
</reference>
<evidence type="ECO:0000256" key="1">
    <source>
        <dbReference type="ARBA" id="ARBA00004651"/>
    </source>
</evidence>
<name>A0A938XEE2_9CLOT</name>
<keyword evidence="3 7" id="KW-0812">Transmembrane</keyword>
<accession>A0A938XEE2</accession>
<dbReference type="Pfam" id="PF02687">
    <property type="entry name" value="FtsX"/>
    <property type="match status" value="2"/>
</dbReference>
<feature type="coiled-coil region" evidence="6">
    <location>
        <begin position="257"/>
        <end position="479"/>
    </location>
</feature>
<dbReference type="InterPro" id="IPR003838">
    <property type="entry name" value="ABC3_permease_C"/>
</dbReference>
<feature type="transmembrane region" description="Helical" evidence="7">
    <location>
        <begin position="1138"/>
        <end position="1160"/>
    </location>
</feature>
<keyword evidence="5 7" id="KW-0472">Membrane</keyword>
<evidence type="ECO:0000313" key="10">
    <source>
        <dbReference type="EMBL" id="MBM6948497.1"/>
    </source>
</evidence>
<dbReference type="InterPro" id="IPR025857">
    <property type="entry name" value="MacB_PCD"/>
</dbReference>
<feature type="domain" description="MacB-like periplasmic core" evidence="9">
    <location>
        <begin position="23"/>
        <end position="223"/>
    </location>
</feature>
<dbReference type="Proteomes" id="UP000705508">
    <property type="component" value="Unassembled WGS sequence"/>
</dbReference>
<protein>
    <submittedName>
        <fullName evidence="10">FtsX-like permease family protein</fullName>
    </submittedName>
</protein>
<feature type="coiled-coil region" evidence="6">
    <location>
        <begin position="614"/>
        <end position="655"/>
    </location>
</feature>
<evidence type="ECO:0000256" key="2">
    <source>
        <dbReference type="ARBA" id="ARBA00022475"/>
    </source>
</evidence>
<reference evidence="10" key="1">
    <citation type="submission" date="2020-08" db="EMBL/GenBank/DDBJ databases">
        <authorList>
            <person name="Cejkova D."/>
            <person name="Kubasova T."/>
            <person name="Jahodarova E."/>
            <person name="Rychlik I."/>
        </authorList>
    </citation>
    <scope>NUCLEOTIDE SEQUENCE</scope>
    <source>
        <strain evidence="10">An582</strain>
    </source>
</reference>
<evidence type="ECO:0000256" key="3">
    <source>
        <dbReference type="ARBA" id="ARBA00022692"/>
    </source>
</evidence>
<feature type="transmembrane region" description="Helical" evidence="7">
    <location>
        <begin position="727"/>
        <end position="748"/>
    </location>
</feature>
<evidence type="ECO:0000313" key="11">
    <source>
        <dbReference type="Proteomes" id="UP000705508"/>
    </source>
</evidence>
<keyword evidence="6" id="KW-0175">Coiled coil</keyword>
<feature type="domain" description="ABC3 transporter permease C-terminal" evidence="8">
    <location>
        <begin position="1088"/>
        <end position="1205"/>
    </location>
</feature>